<feature type="domain" description="Blue (type 1) copper" evidence="3">
    <location>
        <begin position="29"/>
        <end position="102"/>
    </location>
</feature>
<dbReference type="KEGG" id="gph:GEMMAAP_05830"/>
<evidence type="ECO:0000256" key="2">
    <source>
        <dbReference type="ARBA" id="ARBA00023008"/>
    </source>
</evidence>
<evidence type="ECO:0000256" key="1">
    <source>
        <dbReference type="ARBA" id="ARBA00022723"/>
    </source>
</evidence>
<dbReference type="RefSeq" id="WP_026849840.1">
    <property type="nucleotide sequence ID" value="NZ_CP011454.1"/>
</dbReference>
<evidence type="ECO:0000259" key="3">
    <source>
        <dbReference type="Pfam" id="PF00127"/>
    </source>
</evidence>
<keyword evidence="5" id="KW-1185">Reference proteome</keyword>
<reference evidence="4 5" key="2">
    <citation type="journal article" date="2016" name="Environ. Microbiol. Rep.">
        <title>Metagenomic evidence for the presence of phototrophic Gemmatimonadetes bacteria in diverse environments.</title>
        <authorList>
            <person name="Zeng Y."/>
            <person name="Baumbach J."/>
            <person name="Barbosa E.G."/>
            <person name="Azevedo V."/>
            <person name="Zhang C."/>
            <person name="Koblizek M."/>
        </authorList>
    </citation>
    <scope>NUCLEOTIDE SEQUENCE [LARGE SCALE GENOMIC DNA]</scope>
    <source>
        <strain evidence="4 5">AP64</strain>
    </source>
</reference>
<dbReference type="Gene3D" id="2.60.40.420">
    <property type="entry name" value="Cupredoxins - blue copper proteins"/>
    <property type="match status" value="1"/>
</dbReference>
<dbReference type="STRING" id="1379270.GEMMAAP_05830"/>
<dbReference type="AlphaFoldDB" id="A0A143BJ81"/>
<dbReference type="InterPro" id="IPR052721">
    <property type="entry name" value="ET_Amicyanin"/>
</dbReference>
<dbReference type="PANTHER" id="PTHR36507:SF1">
    <property type="entry name" value="BLL1555 PROTEIN"/>
    <property type="match status" value="1"/>
</dbReference>
<keyword evidence="2" id="KW-0186">Copper</keyword>
<accession>A0A143BJ81</accession>
<keyword evidence="1" id="KW-0479">Metal-binding</keyword>
<dbReference type="OrthoDB" id="7306926at2"/>
<dbReference type="PANTHER" id="PTHR36507">
    <property type="entry name" value="BLL1555 PROTEIN"/>
    <property type="match status" value="1"/>
</dbReference>
<name>A0A143BJ81_9BACT</name>
<sequence>MSARLLFAPLAVALIVAPLAPVVVGQKGKKFSQSEVTVKVGEKLVFNNDDDVTHNVFSAAPGFAFNVVAMKPGANHEVAFTKTGSFDVRCAFHPAMKVKVTVTK</sequence>
<dbReference type="GO" id="GO:0009055">
    <property type="term" value="F:electron transfer activity"/>
    <property type="evidence" value="ECO:0007669"/>
    <property type="project" value="InterPro"/>
</dbReference>
<organism evidence="4 5">
    <name type="scientific">Gemmatimonas phototrophica</name>
    <dbReference type="NCBI Taxonomy" id="1379270"/>
    <lineage>
        <taxon>Bacteria</taxon>
        <taxon>Pseudomonadati</taxon>
        <taxon>Gemmatimonadota</taxon>
        <taxon>Gemmatimonadia</taxon>
        <taxon>Gemmatimonadales</taxon>
        <taxon>Gemmatimonadaceae</taxon>
        <taxon>Gemmatimonas</taxon>
    </lineage>
</organism>
<gene>
    <name evidence="4" type="ORF">GEMMAAP_05830</name>
</gene>
<evidence type="ECO:0000313" key="4">
    <source>
        <dbReference type="EMBL" id="AMW04494.1"/>
    </source>
</evidence>
<dbReference type="EMBL" id="CP011454">
    <property type="protein sequence ID" value="AMW04494.1"/>
    <property type="molecule type" value="Genomic_DNA"/>
</dbReference>
<reference evidence="4 5" key="1">
    <citation type="journal article" date="2014" name="Proc. Natl. Acad. Sci. U.S.A.">
        <title>Functional type 2 photosynthetic reaction centers found in the rare bacterial phylum Gemmatimonadetes.</title>
        <authorList>
            <person name="Zeng Y."/>
            <person name="Feng F."/>
            <person name="Medova H."/>
            <person name="Dean J."/>
            <person name="Koblizek M."/>
        </authorList>
    </citation>
    <scope>NUCLEOTIDE SEQUENCE [LARGE SCALE GENOMIC DNA]</scope>
    <source>
        <strain evidence="4 5">AP64</strain>
    </source>
</reference>
<dbReference type="Pfam" id="PF00127">
    <property type="entry name" value="Copper-bind"/>
    <property type="match status" value="1"/>
</dbReference>
<evidence type="ECO:0000313" key="5">
    <source>
        <dbReference type="Proteomes" id="UP000076404"/>
    </source>
</evidence>
<dbReference type="Proteomes" id="UP000076404">
    <property type="component" value="Chromosome"/>
</dbReference>
<dbReference type="SUPFAM" id="SSF49503">
    <property type="entry name" value="Cupredoxins"/>
    <property type="match status" value="1"/>
</dbReference>
<dbReference type="InterPro" id="IPR000923">
    <property type="entry name" value="BlueCu_1"/>
</dbReference>
<dbReference type="InterPro" id="IPR008972">
    <property type="entry name" value="Cupredoxin"/>
</dbReference>
<dbReference type="GO" id="GO:0005507">
    <property type="term" value="F:copper ion binding"/>
    <property type="evidence" value="ECO:0007669"/>
    <property type="project" value="InterPro"/>
</dbReference>
<dbReference type="eggNOG" id="COG3794">
    <property type="taxonomic scope" value="Bacteria"/>
</dbReference>
<protein>
    <recommendedName>
        <fullName evidence="3">Blue (type 1) copper domain-containing protein</fullName>
    </recommendedName>
</protein>
<proteinExistence type="predicted"/>